<evidence type="ECO:0000256" key="5">
    <source>
        <dbReference type="SAM" id="MobiDB-lite"/>
    </source>
</evidence>
<keyword evidence="6" id="KW-0031">Aminopeptidase</keyword>
<evidence type="ECO:0000313" key="7">
    <source>
        <dbReference type="Proteomes" id="UP001205311"/>
    </source>
</evidence>
<keyword evidence="6" id="KW-0378">Hydrolase</keyword>
<dbReference type="InterPro" id="IPR007343">
    <property type="entry name" value="Uncharacterised_pept_Zn_put"/>
</dbReference>
<evidence type="ECO:0000256" key="1">
    <source>
        <dbReference type="ARBA" id="ARBA00004167"/>
    </source>
</evidence>
<keyword evidence="2" id="KW-0812">Transmembrane</keyword>
<proteinExistence type="predicted"/>
<dbReference type="Pfam" id="PF04228">
    <property type="entry name" value="Zn_peptidase"/>
    <property type="match status" value="1"/>
</dbReference>
<accession>A0ABT1HWK7</accession>
<dbReference type="PANTHER" id="PTHR30168">
    <property type="entry name" value="PUTATIVE MEMBRANE PROTEIN YPFJ"/>
    <property type="match status" value="1"/>
</dbReference>
<gene>
    <name evidence="6" type="ORF">LX15_003590</name>
</gene>
<dbReference type="Proteomes" id="UP001205311">
    <property type="component" value="Unassembled WGS sequence"/>
</dbReference>
<reference evidence="6 7" key="1">
    <citation type="submission" date="2022-06" db="EMBL/GenBank/DDBJ databases">
        <title>Genomic Encyclopedia of Archaeal and Bacterial Type Strains, Phase II (KMG-II): from individual species to whole genera.</title>
        <authorList>
            <person name="Goeker M."/>
        </authorList>
    </citation>
    <scope>NUCLEOTIDE SEQUENCE [LARGE SCALE GENOMIC DNA]</scope>
    <source>
        <strain evidence="6 7">DSM 40477</strain>
    </source>
</reference>
<dbReference type="EMBL" id="JAMTCP010000021">
    <property type="protein sequence ID" value="MCP2259881.1"/>
    <property type="molecule type" value="Genomic_DNA"/>
</dbReference>
<evidence type="ECO:0000256" key="2">
    <source>
        <dbReference type="ARBA" id="ARBA00022692"/>
    </source>
</evidence>
<keyword evidence="6" id="KW-0645">Protease</keyword>
<dbReference type="RefSeq" id="WP_253670765.1">
    <property type="nucleotide sequence ID" value="NZ_JAMTCP010000021.1"/>
</dbReference>
<dbReference type="PROSITE" id="PS51257">
    <property type="entry name" value="PROKAR_LIPOPROTEIN"/>
    <property type="match status" value="1"/>
</dbReference>
<evidence type="ECO:0000256" key="4">
    <source>
        <dbReference type="ARBA" id="ARBA00023136"/>
    </source>
</evidence>
<name>A0ABT1HWK7_STRSD</name>
<evidence type="ECO:0000313" key="6">
    <source>
        <dbReference type="EMBL" id="MCP2259881.1"/>
    </source>
</evidence>
<evidence type="ECO:0000256" key="3">
    <source>
        <dbReference type="ARBA" id="ARBA00022989"/>
    </source>
</evidence>
<sequence length="503" mass="53054">MAVVSTRSRRTGRAVVTAVAVVAALALGGCAGQKVAGKPRALGAIDPGTVAGLPVTDGPSGPKRGAADSTLPVDNADGGEMDKIAVNAVNDVQEYWKERFRTDFKTEFKPVSRLLSYDSNGRGVQICRSSTEGQVNAFYCPLDDAIAWDRGELLPMLNKRFGPMAVVTVLAHEMGHAVQHRLATAGTSAGIPDDAKITSSTPSIVAEQQADCYAGAFFRHVAEGRSKHFEISTGKGLNQVLASLFFIRDQVGTSFAKQGAHGTAFDRITGFQYGFAEGPSRCARIGVKEVENRITELPFIKKDDQKTGGNIEINAANLEAIKKSLGEAFRDTGAAAPSFRDSVGSCSDAKPTKPTAYCPSSNTVSLDMADLTRIGTPPKKGDRQSTGIGDFAAYGEVASRYVMSVQKAVGAELKGDVAGLRTACMVGSWAGQLLEHPVNKRNPLPGAKISPGDLDEAVAELLSEHSLIAADVDGRSVPSGFARVEALRVGFMDGVSPCTEKFN</sequence>
<dbReference type="GO" id="GO:0004177">
    <property type="term" value="F:aminopeptidase activity"/>
    <property type="evidence" value="ECO:0007669"/>
    <property type="project" value="UniProtKB-KW"/>
</dbReference>
<feature type="region of interest" description="Disordered" evidence="5">
    <location>
        <begin position="53"/>
        <end position="74"/>
    </location>
</feature>
<keyword evidence="3" id="KW-1133">Transmembrane helix</keyword>
<dbReference type="SUPFAM" id="SSF55486">
    <property type="entry name" value="Metalloproteases ('zincins'), catalytic domain"/>
    <property type="match status" value="1"/>
</dbReference>
<comment type="subcellular location">
    <subcellularLocation>
        <location evidence="1">Membrane</location>
        <topology evidence="1">Single-pass membrane protein</topology>
    </subcellularLocation>
</comment>
<organism evidence="6 7">
    <name type="scientific">Streptoalloteichus tenebrarius (strain ATCC 17920 / DSM 40477 / JCM 4838 / CBS 697.72 / NBRC 16177 / NCIMB 11028 / NRRL B-12390 / A12253. 1 / ISP 5477)</name>
    <name type="common">Streptomyces tenebrarius</name>
    <dbReference type="NCBI Taxonomy" id="1933"/>
    <lineage>
        <taxon>Bacteria</taxon>
        <taxon>Bacillati</taxon>
        <taxon>Actinomycetota</taxon>
        <taxon>Actinomycetes</taxon>
        <taxon>Pseudonocardiales</taxon>
        <taxon>Pseudonocardiaceae</taxon>
        <taxon>Streptoalloteichus</taxon>
    </lineage>
</organism>
<keyword evidence="7" id="KW-1185">Reference proteome</keyword>
<dbReference type="PANTHER" id="PTHR30168:SF0">
    <property type="entry name" value="INNER MEMBRANE PROTEIN"/>
    <property type="match status" value="1"/>
</dbReference>
<keyword evidence="4" id="KW-0472">Membrane</keyword>
<protein>
    <submittedName>
        <fullName evidence="6">Aminopeptidase</fullName>
    </submittedName>
</protein>
<comment type="caution">
    <text evidence="6">The sequence shown here is derived from an EMBL/GenBank/DDBJ whole genome shotgun (WGS) entry which is preliminary data.</text>
</comment>